<evidence type="ECO:0000256" key="2">
    <source>
        <dbReference type="SAM" id="SignalP"/>
    </source>
</evidence>
<feature type="chain" id="PRO_5040760769" evidence="2">
    <location>
        <begin position="20"/>
        <end position="210"/>
    </location>
</feature>
<evidence type="ECO:0000313" key="3">
    <source>
        <dbReference type="EMBL" id="KAJ2754067.1"/>
    </source>
</evidence>
<accession>A0A9W8GVA5</accession>
<proteinExistence type="predicted"/>
<dbReference type="OrthoDB" id="5570839at2759"/>
<reference evidence="3" key="1">
    <citation type="submission" date="2022-07" db="EMBL/GenBank/DDBJ databases">
        <title>Phylogenomic reconstructions and comparative analyses of Kickxellomycotina fungi.</title>
        <authorList>
            <person name="Reynolds N.K."/>
            <person name="Stajich J.E."/>
            <person name="Barry K."/>
            <person name="Grigoriev I.V."/>
            <person name="Crous P."/>
            <person name="Smith M.E."/>
        </authorList>
    </citation>
    <scope>NUCLEOTIDE SEQUENCE</scope>
    <source>
        <strain evidence="3">BCRC 34297</strain>
    </source>
</reference>
<keyword evidence="2" id="KW-0732">Signal</keyword>
<keyword evidence="1" id="KW-0812">Transmembrane</keyword>
<keyword evidence="1" id="KW-1133">Transmembrane helix</keyword>
<evidence type="ECO:0000256" key="1">
    <source>
        <dbReference type="SAM" id="Phobius"/>
    </source>
</evidence>
<keyword evidence="1" id="KW-0472">Membrane</keyword>
<comment type="caution">
    <text evidence="3">The sequence shown here is derived from an EMBL/GenBank/DDBJ whole genome shotgun (WGS) entry which is preliminary data.</text>
</comment>
<evidence type="ECO:0000313" key="4">
    <source>
        <dbReference type="Proteomes" id="UP001140011"/>
    </source>
</evidence>
<gene>
    <name evidence="3" type="ORF">GGI19_002682</name>
</gene>
<feature type="signal peptide" evidence="2">
    <location>
        <begin position="1"/>
        <end position="19"/>
    </location>
</feature>
<feature type="transmembrane region" description="Helical" evidence="1">
    <location>
        <begin position="56"/>
        <end position="75"/>
    </location>
</feature>
<dbReference type="Proteomes" id="UP001140011">
    <property type="component" value="Unassembled WGS sequence"/>
</dbReference>
<feature type="transmembrane region" description="Helical" evidence="1">
    <location>
        <begin position="169"/>
        <end position="192"/>
    </location>
</feature>
<sequence>MRRCLLFIVFLVLALQVLASLFETGLYAGEKVFLDNNDLMYTKGWLYYFKWVVKPLSAALAIFLSLSTVCSCIFGGPDKQTRQGGRAFPITLGVLSVIMTALWAVICAYLMKDQDSTSITAIINNSVATNSFVYPLGQGFSLKNDCDASPFTLFDHGSTACKLLKVESAVAFACLGLWAISFLFSGFLLCTVNRGRVAPSHKTYGNAAMM</sequence>
<name>A0A9W8GVA5_9FUNG</name>
<feature type="transmembrane region" description="Helical" evidence="1">
    <location>
        <begin position="87"/>
        <end position="111"/>
    </location>
</feature>
<organism evidence="3 4">
    <name type="scientific">Coemansia pectinata</name>
    <dbReference type="NCBI Taxonomy" id="1052879"/>
    <lineage>
        <taxon>Eukaryota</taxon>
        <taxon>Fungi</taxon>
        <taxon>Fungi incertae sedis</taxon>
        <taxon>Zoopagomycota</taxon>
        <taxon>Kickxellomycotina</taxon>
        <taxon>Kickxellomycetes</taxon>
        <taxon>Kickxellales</taxon>
        <taxon>Kickxellaceae</taxon>
        <taxon>Coemansia</taxon>
    </lineage>
</organism>
<protein>
    <submittedName>
        <fullName evidence="3">Uncharacterized protein</fullName>
    </submittedName>
</protein>
<keyword evidence="4" id="KW-1185">Reference proteome</keyword>
<dbReference type="AlphaFoldDB" id="A0A9W8GVA5"/>
<dbReference type="EMBL" id="JANBUH010000142">
    <property type="protein sequence ID" value="KAJ2754067.1"/>
    <property type="molecule type" value="Genomic_DNA"/>
</dbReference>